<comment type="caution">
    <text evidence="2">The sequence shown here is derived from an EMBL/GenBank/DDBJ whole genome shotgun (WGS) entry which is preliminary data.</text>
</comment>
<dbReference type="PROSITE" id="PS50943">
    <property type="entry name" value="HTH_CROC1"/>
    <property type="match status" value="1"/>
</dbReference>
<dbReference type="SUPFAM" id="SSF47413">
    <property type="entry name" value="lambda repressor-like DNA-binding domains"/>
    <property type="match status" value="1"/>
</dbReference>
<organism evidence="2 3">
    <name type="scientific">Ancylobacter oerskovii</name>
    <dbReference type="NCBI Taxonomy" id="459519"/>
    <lineage>
        <taxon>Bacteria</taxon>
        <taxon>Pseudomonadati</taxon>
        <taxon>Pseudomonadota</taxon>
        <taxon>Alphaproteobacteria</taxon>
        <taxon>Hyphomicrobiales</taxon>
        <taxon>Xanthobacteraceae</taxon>
        <taxon>Ancylobacter</taxon>
    </lineage>
</organism>
<dbReference type="InterPro" id="IPR010982">
    <property type="entry name" value="Lambda_DNA-bd_dom_sf"/>
</dbReference>
<dbReference type="RefSeq" id="WP_213355424.1">
    <property type="nucleotide sequence ID" value="NZ_JAHBGB010000044.1"/>
</dbReference>
<gene>
    <name evidence="2" type="ORF">ACFSNC_00345</name>
</gene>
<dbReference type="Gene3D" id="1.10.260.40">
    <property type="entry name" value="lambda repressor-like DNA-binding domains"/>
    <property type="match status" value="1"/>
</dbReference>
<dbReference type="EMBL" id="JBHUHD010000001">
    <property type="protein sequence ID" value="MFD2138837.1"/>
    <property type="molecule type" value="Genomic_DNA"/>
</dbReference>
<proteinExistence type="predicted"/>
<evidence type="ECO:0000259" key="1">
    <source>
        <dbReference type="PROSITE" id="PS50943"/>
    </source>
</evidence>
<accession>A0ABW4YRQ7</accession>
<reference evidence="3" key="1">
    <citation type="journal article" date="2019" name="Int. J. Syst. Evol. Microbiol.">
        <title>The Global Catalogue of Microorganisms (GCM) 10K type strain sequencing project: providing services to taxonomists for standard genome sequencing and annotation.</title>
        <authorList>
            <consortium name="The Broad Institute Genomics Platform"/>
            <consortium name="The Broad Institute Genome Sequencing Center for Infectious Disease"/>
            <person name="Wu L."/>
            <person name="Ma J."/>
        </authorList>
    </citation>
    <scope>NUCLEOTIDE SEQUENCE [LARGE SCALE GENOMIC DNA]</scope>
    <source>
        <strain evidence="3">CCM 7435</strain>
    </source>
</reference>
<evidence type="ECO:0000313" key="2">
    <source>
        <dbReference type="EMBL" id="MFD2138837.1"/>
    </source>
</evidence>
<dbReference type="InterPro" id="IPR001387">
    <property type="entry name" value="Cro/C1-type_HTH"/>
</dbReference>
<protein>
    <submittedName>
        <fullName evidence="2">Helix-turn-helix domain-containing protein</fullName>
    </submittedName>
</protein>
<name>A0ABW4YRQ7_9HYPH</name>
<dbReference type="SMART" id="SM00530">
    <property type="entry name" value="HTH_XRE"/>
    <property type="match status" value="1"/>
</dbReference>
<dbReference type="Proteomes" id="UP001597299">
    <property type="component" value="Unassembled WGS sequence"/>
</dbReference>
<sequence length="92" mass="9715">MSQIGSFCRMDANHSASHPLRKWRLARDLTLEQAGAPIGVTGQTFGKYELGKRVPRPAKLAAIIAMTGGAVTASDFLPAIAPVSAEPLRAAE</sequence>
<keyword evidence="3" id="KW-1185">Reference proteome</keyword>
<dbReference type="CDD" id="cd00093">
    <property type="entry name" value="HTH_XRE"/>
    <property type="match status" value="1"/>
</dbReference>
<dbReference type="Pfam" id="PF13560">
    <property type="entry name" value="HTH_31"/>
    <property type="match status" value="1"/>
</dbReference>
<feature type="domain" description="HTH cro/C1-type" evidence="1">
    <location>
        <begin position="20"/>
        <end position="76"/>
    </location>
</feature>
<evidence type="ECO:0000313" key="3">
    <source>
        <dbReference type="Proteomes" id="UP001597299"/>
    </source>
</evidence>